<evidence type="ECO:0000313" key="2">
    <source>
        <dbReference type="EMBL" id="MEA5477224.1"/>
    </source>
</evidence>
<dbReference type="Proteomes" id="UP001301388">
    <property type="component" value="Unassembled WGS sequence"/>
</dbReference>
<proteinExistence type="predicted"/>
<dbReference type="EMBL" id="JAYGIE010000020">
    <property type="protein sequence ID" value="MEA5477224.1"/>
    <property type="molecule type" value="Genomic_DNA"/>
</dbReference>
<evidence type="ECO:0000313" key="3">
    <source>
        <dbReference type="Proteomes" id="UP001301388"/>
    </source>
</evidence>
<dbReference type="RefSeq" id="WP_281008249.1">
    <property type="nucleotide sequence ID" value="NZ_JAYGIE010000020.1"/>
</dbReference>
<reference evidence="2 3" key="1">
    <citation type="submission" date="2023-12" db="EMBL/GenBank/DDBJ databases">
        <title>Baltic Sea Cyanobacteria.</title>
        <authorList>
            <person name="Delbaje E."/>
            <person name="Fewer D.P."/>
            <person name="Shishido T.K."/>
        </authorList>
    </citation>
    <scope>NUCLEOTIDE SEQUENCE [LARGE SCALE GENOMIC DNA]</scope>
    <source>
        <strain evidence="2 3">UHCC 0370</strain>
    </source>
</reference>
<organism evidence="2 3">
    <name type="scientific">Pseudanabaena galeata UHCC 0370</name>
    <dbReference type="NCBI Taxonomy" id="3110310"/>
    <lineage>
        <taxon>Bacteria</taxon>
        <taxon>Bacillati</taxon>
        <taxon>Cyanobacteriota</taxon>
        <taxon>Cyanophyceae</taxon>
        <taxon>Pseudanabaenales</taxon>
        <taxon>Pseudanabaenaceae</taxon>
        <taxon>Pseudanabaena</taxon>
    </lineage>
</organism>
<keyword evidence="3" id="KW-1185">Reference proteome</keyword>
<gene>
    <name evidence="2" type="ORF">VB774_06280</name>
</gene>
<protein>
    <recommendedName>
        <fullName evidence="4">Secreted protein</fullName>
    </recommendedName>
</protein>
<feature type="compositionally biased region" description="Basic and acidic residues" evidence="1">
    <location>
        <begin position="60"/>
        <end position="94"/>
    </location>
</feature>
<evidence type="ECO:0000256" key="1">
    <source>
        <dbReference type="SAM" id="MobiDB-lite"/>
    </source>
</evidence>
<feature type="region of interest" description="Disordered" evidence="1">
    <location>
        <begin position="45"/>
        <end position="104"/>
    </location>
</feature>
<evidence type="ECO:0008006" key="4">
    <source>
        <dbReference type="Google" id="ProtNLM"/>
    </source>
</evidence>
<sequence>MNPKLLMSLFLGVKASLFLPIAAFAVIPESIAYQSPRSPSIQVEVVDVNQSSKPTLVADRNSDDRRNNDNRRNNDKRRNNDRDHDQVKDHDNRRTSGNTHHRVIRSIPVQVIPIRVIQIRR</sequence>
<comment type="caution">
    <text evidence="2">The sequence shown here is derived from an EMBL/GenBank/DDBJ whole genome shotgun (WGS) entry which is preliminary data.</text>
</comment>
<accession>A0ABU5TG28</accession>
<name>A0ABU5TG28_9CYAN</name>